<dbReference type="PROSITE" id="PS50297">
    <property type="entry name" value="ANK_REP_REGION"/>
    <property type="match status" value="2"/>
</dbReference>
<gene>
    <name evidence="5" type="ORF">HLUCCA11_01545</name>
</gene>
<evidence type="ECO:0000256" key="2">
    <source>
        <dbReference type="ARBA" id="ARBA00023043"/>
    </source>
</evidence>
<feature type="repeat" description="ANK" evidence="3">
    <location>
        <begin position="190"/>
        <end position="222"/>
    </location>
</feature>
<feature type="region of interest" description="Disordered" evidence="4">
    <location>
        <begin position="88"/>
        <end position="121"/>
    </location>
</feature>
<dbReference type="STRING" id="1666911.HLUCCA11_01545"/>
<name>A0A0P8DLG5_9CYAN</name>
<dbReference type="SMART" id="SM00248">
    <property type="entry name" value="ANK"/>
    <property type="match status" value="5"/>
</dbReference>
<dbReference type="PANTHER" id="PTHR24171">
    <property type="entry name" value="ANKYRIN REPEAT DOMAIN-CONTAINING PROTEIN 39-RELATED"/>
    <property type="match status" value="1"/>
</dbReference>
<feature type="compositionally biased region" description="Low complexity" evidence="4">
    <location>
        <begin position="89"/>
        <end position="111"/>
    </location>
</feature>
<evidence type="ECO:0000256" key="4">
    <source>
        <dbReference type="SAM" id="MobiDB-lite"/>
    </source>
</evidence>
<organism evidence="5 6">
    <name type="scientific">Phormidesmis priestleyi Ana</name>
    <dbReference type="NCBI Taxonomy" id="1666911"/>
    <lineage>
        <taxon>Bacteria</taxon>
        <taxon>Bacillati</taxon>
        <taxon>Cyanobacteriota</taxon>
        <taxon>Cyanophyceae</taxon>
        <taxon>Leptolyngbyales</taxon>
        <taxon>Leptolyngbyaceae</taxon>
        <taxon>Phormidesmis</taxon>
    </lineage>
</organism>
<evidence type="ECO:0000313" key="5">
    <source>
        <dbReference type="EMBL" id="KPQ37768.1"/>
    </source>
</evidence>
<protein>
    <submittedName>
        <fullName evidence="5">Ankyrin repeat</fullName>
    </submittedName>
</protein>
<feature type="repeat" description="ANK" evidence="3">
    <location>
        <begin position="223"/>
        <end position="255"/>
    </location>
</feature>
<dbReference type="PRINTS" id="PR01415">
    <property type="entry name" value="ANKYRIN"/>
</dbReference>
<keyword evidence="1" id="KW-0677">Repeat</keyword>
<dbReference type="EMBL" id="LJZR01000001">
    <property type="protein sequence ID" value="KPQ37768.1"/>
    <property type="molecule type" value="Genomic_DNA"/>
</dbReference>
<dbReference type="Pfam" id="PF12796">
    <property type="entry name" value="Ank_2"/>
    <property type="match status" value="1"/>
</dbReference>
<proteinExistence type="predicted"/>
<reference evidence="5 6" key="1">
    <citation type="submission" date="2015-09" db="EMBL/GenBank/DDBJ databases">
        <title>Identification and resolution of microdiversity through metagenomic sequencing of parallel consortia.</title>
        <authorList>
            <person name="Nelson W.C."/>
            <person name="Romine M.F."/>
            <person name="Lindemann S.R."/>
        </authorList>
    </citation>
    <scope>NUCLEOTIDE SEQUENCE [LARGE SCALE GENOMIC DNA]</scope>
    <source>
        <strain evidence="5">Ana</strain>
    </source>
</reference>
<dbReference type="InterPro" id="IPR002110">
    <property type="entry name" value="Ankyrin_rpt"/>
</dbReference>
<dbReference type="PROSITE" id="PS50088">
    <property type="entry name" value="ANK_REPEAT"/>
    <property type="match status" value="2"/>
</dbReference>
<comment type="caution">
    <text evidence="5">The sequence shown here is derived from an EMBL/GenBank/DDBJ whole genome shotgun (WGS) entry which is preliminary data.</text>
</comment>
<accession>A0A0P8DLG5</accession>
<keyword evidence="2 3" id="KW-0040">ANK repeat</keyword>
<evidence type="ECO:0000256" key="1">
    <source>
        <dbReference type="ARBA" id="ARBA00022737"/>
    </source>
</evidence>
<dbReference type="Proteomes" id="UP000050465">
    <property type="component" value="Unassembled WGS sequence"/>
</dbReference>
<evidence type="ECO:0000256" key="3">
    <source>
        <dbReference type="PROSITE-ProRule" id="PRU00023"/>
    </source>
</evidence>
<dbReference type="InterPro" id="IPR036770">
    <property type="entry name" value="Ankyrin_rpt-contain_sf"/>
</dbReference>
<dbReference type="Gene3D" id="1.25.40.20">
    <property type="entry name" value="Ankyrin repeat-containing domain"/>
    <property type="match status" value="2"/>
</dbReference>
<evidence type="ECO:0000313" key="6">
    <source>
        <dbReference type="Proteomes" id="UP000050465"/>
    </source>
</evidence>
<dbReference type="AlphaFoldDB" id="A0A0P8DLG5"/>
<dbReference type="SUPFAM" id="SSF48403">
    <property type="entry name" value="Ankyrin repeat"/>
    <property type="match status" value="1"/>
</dbReference>
<sequence>MLAIEQGNTEIIHMLCAATANHPRPAQIFFDTSPSSTPSNSHLTNSHLTNSHLNQSASLIPPAYEFSDNGVIASPISVFAPIAPTFSNQTEQTEQTEQSEQTKQTEPTSTPAQNGFSHLPSHMPEATQKALETAVRQNDLSAVKALLKAGASLYPKNWYDEPVLVTAAAKGYAAIVQELIIAGANVNSGYDRLPLHIAAENGHLEVVQRLIYSGADVHAKEGNGQTALIRAAIAGQLEVVRELVANGANTNTVCQGETALMVAARNGHLAVCQFLSPYVATKLFNPTFGYNTGQQITPEMRWK</sequence>